<comment type="caution">
    <text evidence="1">The sequence shown here is derived from an EMBL/GenBank/DDBJ whole genome shotgun (WGS) entry which is preliminary data.</text>
</comment>
<dbReference type="InterPro" id="IPR011990">
    <property type="entry name" value="TPR-like_helical_dom_sf"/>
</dbReference>
<dbReference type="AlphaFoldDB" id="A0A1V6TM11"/>
<protein>
    <submittedName>
        <fullName evidence="1">Uncharacterized protein</fullName>
    </submittedName>
</protein>
<organism evidence="1 2">
    <name type="scientific">Penicillium steckii</name>
    <dbReference type="NCBI Taxonomy" id="303698"/>
    <lineage>
        <taxon>Eukaryota</taxon>
        <taxon>Fungi</taxon>
        <taxon>Dikarya</taxon>
        <taxon>Ascomycota</taxon>
        <taxon>Pezizomycotina</taxon>
        <taxon>Eurotiomycetes</taxon>
        <taxon>Eurotiomycetidae</taxon>
        <taxon>Eurotiales</taxon>
        <taxon>Aspergillaceae</taxon>
        <taxon>Penicillium</taxon>
    </lineage>
</organism>
<dbReference type="Gene3D" id="1.25.40.10">
    <property type="entry name" value="Tetratricopeptide repeat domain"/>
    <property type="match status" value="1"/>
</dbReference>
<sequence>MTSKRRPSATVPCRKSLGEDVLGACQDSQLKKFPRKPVHDEICCNLSLPRVRERLEITQGHTKEQFEEYMQHASIQFPTDSMQKLNPVSRLSWAFVIILEYFQHDHCIAKREIRHALEIARELNDTHSIARCFYWLGRIALCQGKFHKAFYYFETAKPDLDIEISKEAETVDLYLLLCEPNVSQEYRKRLLRDYNQSVADVCSSQENQDDANDAASLRFQNPRKRKREKHDITVVFRSSSQSHPRSNGMKDRQICHKEAPIKCNVPWIIQNTDDTIQYQPAEEVINNNILESSVPTQTPNTASKEHPSSISNSQMSFLPLAREKRNFTFRCYHVGLSGPRARSFELFPLQLGEPDLSIEEGEILQDAMKEKIVTMAYLRRERRFLMERARISGRREAAESKDDKSSLQ</sequence>
<dbReference type="Proteomes" id="UP000191285">
    <property type="component" value="Unassembled WGS sequence"/>
</dbReference>
<gene>
    <name evidence="1" type="ORF">PENSTE_c005G07025</name>
</gene>
<keyword evidence="2" id="KW-1185">Reference proteome</keyword>
<evidence type="ECO:0000313" key="1">
    <source>
        <dbReference type="EMBL" id="OQE26613.1"/>
    </source>
</evidence>
<evidence type="ECO:0000313" key="2">
    <source>
        <dbReference type="Proteomes" id="UP000191285"/>
    </source>
</evidence>
<reference evidence="2" key="1">
    <citation type="journal article" date="2017" name="Nat. Microbiol.">
        <title>Global analysis of biosynthetic gene clusters reveals vast potential of secondary metabolite production in Penicillium species.</title>
        <authorList>
            <person name="Nielsen J.C."/>
            <person name="Grijseels S."/>
            <person name="Prigent S."/>
            <person name="Ji B."/>
            <person name="Dainat J."/>
            <person name="Nielsen K.F."/>
            <person name="Frisvad J.C."/>
            <person name="Workman M."/>
            <person name="Nielsen J."/>
        </authorList>
    </citation>
    <scope>NUCLEOTIDE SEQUENCE [LARGE SCALE GENOMIC DNA]</scope>
    <source>
        <strain evidence="2">IBT 24891</strain>
    </source>
</reference>
<proteinExistence type="predicted"/>
<accession>A0A1V6TM11</accession>
<dbReference type="OrthoDB" id="4312109at2759"/>
<dbReference type="EMBL" id="MLKD01000005">
    <property type="protein sequence ID" value="OQE26613.1"/>
    <property type="molecule type" value="Genomic_DNA"/>
</dbReference>
<name>A0A1V6TM11_9EURO</name>